<dbReference type="GO" id="GO:0046872">
    <property type="term" value="F:metal ion binding"/>
    <property type="evidence" value="ECO:0007669"/>
    <property type="project" value="UniProtKB-KW"/>
</dbReference>
<evidence type="ECO:0000313" key="20">
    <source>
        <dbReference type="Proteomes" id="UP000481037"/>
    </source>
</evidence>
<evidence type="ECO:0000256" key="16">
    <source>
        <dbReference type="PIRSR" id="PIRSR603187-2"/>
    </source>
</evidence>
<dbReference type="InterPro" id="IPR003187">
    <property type="entry name" value="PLipase_A1"/>
</dbReference>
<evidence type="ECO:0000256" key="12">
    <source>
        <dbReference type="ARBA" id="ARBA00023098"/>
    </source>
</evidence>
<evidence type="ECO:0000256" key="2">
    <source>
        <dbReference type="ARBA" id="ARBA00001604"/>
    </source>
</evidence>
<evidence type="ECO:0000313" key="19">
    <source>
        <dbReference type="EMBL" id="MRX06363.1"/>
    </source>
</evidence>
<dbReference type="Proteomes" id="UP000481037">
    <property type="component" value="Unassembled WGS sequence"/>
</dbReference>
<dbReference type="RefSeq" id="WP_154361710.1">
    <property type="nucleotide sequence ID" value="NZ_WKJM01000001.1"/>
</dbReference>
<protein>
    <recommendedName>
        <fullName evidence="17">Phospholipase A1</fullName>
        <ecNumber evidence="17">3.1.1.32</ecNumber>
        <ecNumber evidence="17">3.1.1.4</ecNumber>
    </recommendedName>
    <alternativeName>
        <fullName evidence="17">Phosphatidylcholine 1-acylhydrolase</fullName>
    </alternativeName>
</protein>
<dbReference type="GO" id="GO:0016042">
    <property type="term" value="P:lipid catabolic process"/>
    <property type="evidence" value="ECO:0007669"/>
    <property type="project" value="UniProtKB-KW"/>
</dbReference>
<comment type="similarity">
    <text evidence="3 17">Belongs to the phospholipase A1 family.</text>
</comment>
<evidence type="ECO:0000256" key="14">
    <source>
        <dbReference type="ARBA" id="ARBA00023237"/>
    </source>
</evidence>
<evidence type="ECO:0000256" key="10">
    <source>
        <dbReference type="ARBA" id="ARBA00022837"/>
    </source>
</evidence>
<keyword evidence="20" id="KW-1185">Reference proteome</keyword>
<dbReference type="PRINTS" id="PR01486">
    <property type="entry name" value="PHPHLIPASEA1"/>
</dbReference>
<evidence type="ECO:0000256" key="11">
    <source>
        <dbReference type="ARBA" id="ARBA00022963"/>
    </source>
</evidence>
<dbReference type="AlphaFoldDB" id="A0A6L5Q960"/>
<feature type="binding site" description="in dimeric form" evidence="16">
    <location>
        <position position="276"/>
    </location>
    <ligand>
        <name>Ca(2+)</name>
        <dbReference type="ChEBI" id="CHEBI:29108"/>
        <label>1</label>
    </ligand>
</feature>
<gene>
    <name evidence="19" type="ORF">GJ697_00780</name>
</gene>
<comment type="caution">
    <text evidence="19">The sequence shown here is derived from an EMBL/GenBank/DDBJ whole genome shotgun (WGS) entry which is preliminary data.</text>
</comment>
<evidence type="ECO:0000256" key="6">
    <source>
        <dbReference type="ARBA" id="ARBA00022692"/>
    </source>
</evidence>
<accession>A0A6L5Q960</accession>
<keyword evidence="10 16" id="KW-0106">Calcium</keyword>
<evidence type="ECO:0000256" key="1">
    <source>
        <dbReference type="ARBA" id="ARBA00000111"/>
    </source>
</evidence>
<keyword evidence="5" id="KW-1134">Transmembrane beta strand</keyword>
<dbReference type="EC" id="3.1.1.4" evidence="17"/>
<dbReference type="GO" id="GO:0009279">
    <property type="term" value="C:cell outer membrane"/>
    <property type="evidence" value="ECO:0007669"/>
    <property type="project" value="UniProtKB-SubCell"/>
</dbReference>
<dbReference type="InterPro" id="IPR036541">
    <property type="entry name" value="PLipase_A1_sf"/>
</dbReference>
<comment type="catalytic activity">
    <reaction evidence="1 17">
        <text>a 1,2-diacyl-sn-glycero-3-phosphocholine + H2O = a 2-acyl-sn-glycero-3-phosphocholine + a fatty acid + H(+)</text>
        <dbReference type="Rhea" id="RHEA:18689"/>
        <dbReference type="ChEBI" id="CHEBI:15377"/>
        <dbReference type="ChEBI" id="CHEBI:15378"/>
        <dbReference type="ChEBI" id="CHEBI:28868"/>
        <dbReference type="ChEBI" id="CHEBI:57643"/>
        <dbReference type="ChEBI" id="CHEBI:57875"/>
        <dbReference type="EC" id="3.1.1.32"/>
    </reaction>
</comment>
<dbReference type="Gene3D" id="2.40.230.10">
    <property type="entry name" value="Phospholipase A1"/>
    <property type="match status" value="1"/>
</dbReference>
<dbReference type="EMBL" id="WKJM01000001">
    <property type="protein sequence ID" value="MRX06363.1"/>
    <property type="molecule type" value="Genomic_DNA"/>
</dbReference>
<evidence type="ECO:0000256" key="4">
    <source>
        <dbReference type="ARBA" id="ARBA00011702"/>
    </source>
</evidence>
<keyword evidence="12 17" id="KW-0443">Lipid metabolism</keyword>
<organism evidence="19 20">
    <name type="scientific">Duganella alba</name>
    <dbReference type="NCBI Taxonomy" id="2666081"/>
    <lineage>
        <taxon>Bacteria</taxon>
        <taxon>Pseudomonadati</taxon>
        <taxon>Pseudomonadota</taxon>
        <taxon>Betaproteobacteria</taxon>
        <taxon>Burkholderiales</taxon>
        <taxon>Oxalobacteraceae</taxon>
        <taxon>Telluria group</taxon>
        <taxon>Duganella</taxon>
    </lineage>
</organism>
<dbReference type="EC" id="3.1.1.32" evidence="17"/>
<comment type="cofactor">
    <cofactor evidence="17">
        <name>Ca(2+)</name>
        <dbReference type="ChEBI" id="CHEBI:29108"/>
    </cofactor>
    <text evidence="17">Binds 1 Ca(2+) ion per monomer. In the dimeric form the Ca(2+) is bound by different amino acids with binding of each Ca(2+) shared with ligands coming from each monomer. The Ca(2+) ion may have a role in catalysis.</text>
</comment>
<evidence type="ECO:0000256" key="9">
    <source>
        <dbReference type="ARBA" id="ARBA00022801"/>
    </source>
</evidence>
<dbReference type="SUPFAM" id="SSF56931">
    <property type="entry name" value="Outer membrane phospholipase A (OMPLA)"/>
    <property type="match status" value="1"/>
</dbReference>
<dbReference type="PANTHER" id="PTHR40457:SF1">
    <property type="entry name" value="PHOSPHOLIPASE A1"/>
    <property type="match status" value="1"/>
</dbReference>
<keyword evidence="8" id="KW-0732">Signal</keyword>
<reference evidence="19 20" key="1">
    <citation type="submission" date="2019-11" db="EMBL/GenBank/DDBJ databases">
        <title>Novel species isolated from a subtropical stream in China.</title>
        <authorList>
            <person name="Lu H."/>
        </authorList>
    </citation>
    <scope>NUCLEOTIDE SEQUENCE [LARGE SCALE GENOMIC DNA]</scope>
    <source>
        <strain evidence="19 20">FT25W</strain>
    </source>
</reference>
<evidence type="ECO:0000256" key="5">
    <source>
        <dbReference type="ARBA" id="ARBA00022452"/>
    </source>
</evidence>
<keyword evidence="7 16" id="KW-0479">Metal-binding</keyword>
<evidence type="ECO:0000256" key="15">
    <source>
        <dbReference type="PIRSR" id="PIRSR603187-1"/>
    </source>
</evidence>
<comment type="subunit">
    <text evidence="4 17">Homodimer; dimerization is reversible, and the dimeric form is the active one.</text>
</comment>
<keyword evidence="6" id="KW-0812">Transmembrane</keyword>
<name>A0A6L5Q960_9BURK</name>
<comment type="function">
    <text evidence="17">Hydrolysis of phosphatidylcholine with phospholipase A2 (EC 3.1.1.4) and phospholipase A1 (EC 3.1.1.32) activities.</text>
</comment>
<comment type="catalytic activity">
    <reaction evidence="2 17">
        <text>a 1,2-diacyl-sn-glycero-3-phosphocholine + H2O = a 1-acyl-sn-glycero-3-phosphocholine + a fatty acid + H(+)</text>
        <dbReference type="Rhea" id="RHEA:15801"/>
        <dbReference type="ChEBI" id="CHEBI:15377"/>
        <dbReference type="ChEBI" id="CHEBI:15378"/>
        <dbReference type="ChEBI" id="CHEBI:28868"/>
        <dbReference type="ChEBI" id="CHEBI:57643"/>
        <dbReference type="ChEBI" id="CHEBI:58168"/>
        <dbReference type="EC" id="3.1.1.4"/>
    </reaction>
</comment>
<dbReference type="GO" id="GO:0008970">
    <property type="term" value="F:phospholipase A1 activity"/>
    <property type="evidence" value="ECO:0007669"/>
    <property type="project" value="UniProtKB-EC"/>
</dbReference>
<evidence type="ECO:0000256" key="13">
    <source>
        <dbReference type="ARBA" id="ARBA00023136"/>
    </source>
</evidence>
<feature type="active site" description="Nucleophile" evidence="15">
    <location>
        <position position="233"/>
    </location>
</feature>
<feature type="binding site" description="in dimeric form" evidence="16">
    <location>
        <position position="241"/>
    </location>
    <ligand>
        <name>Ca(2+)</name>
        <dbReference type="ChEBI" id="CHEBI:29108"/>
        <label>1</label>
    </ligand>
</feature>
<dbReference type="PANTHER" id="PTHR40457">
    <property type="entry name" value="PHOSPHOLIPASE A1"/>
    <property type="match status" value="1"/>
</dbReference>
<dbReference type="Pfam" id="PF02253">
    <property type="entry name" value="PLA1"/>
    <property type="match status" value="1"/>
</dbReference>
<evidence type="ECO:0000256" key="18">
    <source>
        <dbReference type="SAM" id="MobiDB-lite"/>
    </source>
</evidence>
<dbReference type="CDD" id="cd00541">
    <property type="entry name" value="OMPLA"/>
    <property type="match status" value="1"/>
</dbReference>
<sequence>MAPALALAQASDLELRLERCSVLGDASARLACYDGLSKAAPTVQAAGANAIVAPAADANNGTVASADAPARTQPAGPPPEPKVSPKVAELTTIPPEDTVSRMVQEWELDRSSKRGVFNFRPHRPTYLLLANYSTSSNDTPFQEFTPGGIKSKHVELTYQISFKMKMIEQLLSTPVDLWFGYTQNSFWQAYNRAASSPFRETNYQPELMLTTPLNLDLGILDVRYATLALNHQSNGQTSTLSRSWNRIYAEVGAEKGKFGVSFRLWKRLDNARSDNDNIDITDFMGHGDVRATYRFDGHELSLLARRNISTGHGALQAGWAFPVAANLNGYVQAFSGYGQSLIDYNYSQKSIGAGFLVKF</sequence>
<evidence type="ECO:0000256" key="8">
    <source>
        <dbReference type="ARBA" id="ARBA00022729"/>
    </source>
</evidence>
<evidence type="ECO:0000256" key="3">
    <source>
        <dbReference type="ARBA" id="ARBA00010525"/>
    </source>
</evidence>
<feature type="region of interest" description="Disordered" evidence="18">
    <location>
        <begin position="62"/>
        <end position="87"/>
    </location>
</feature>
<keyword evidence="14 17" id="KW-0998">Cell outer membrane</keyword>
<feature type="active site" description="Proton acceptor" evidence="15">
    <location>
        <position position="231"/>
    </location>
</feature>
<keyword evidence="13" id="KW-0472">Membrane</keyword>
<feature type="binding site" description="in dimeric form" evidence="16">
    <location>
        <position position="195"/>
    </location>
    <ligand>
        <name>Ca(2+)</name>
        <dbReference type="ChEBI" id="CHEBI:29108"/>
        <label>1</label>
    </ligand>
</feature>
<keyword evidence="11 17" id="KW-0442">Lipid degradation</keyword>
<comment type="subcellular location">
    <subcellularLocation>
        <location evidence="17">Cell outer membrane</location>
        <topology evidence="17">Multi-pass membrane protein</topology>
    </subcellularLocation>
    <text evidence="17">One of the very few enzymes located there.</text>
</comment>
<proteinExistence type="inferred from homology"/>
<dbReference type="GO" id="GO:0004623">
    <property type="term" value="F:phospholipase A2 activity"/>
    <property type="evidence" value="ECO:0007669"/>
    <property type="project" value="UniProtKB-EC"/>
</dbReference>
<evidence type="ECO:0000256" key="17">
    <source>
        <dbReference type="RuleBase" id="RU366027"/>
    </source>
</evidence>
<evidence type="ECO:0000256" key="7">
    <source>
        <dbReference type="ARBA" id="ARBA00022723"/>
    </source>
</evidence>
<keyword evidence="9 17" id="KW-0378">Hydrolase</keyword>